<dbReference type="PANTHER" id="PTHR33070:SF7">
    <property type="entry name" value="RX N-TERMINAL DOMAIN-CONTAINING PROTEIN"/>
    <property type="match status" value="1"/>
</dbReference>
<comment type="caution">
    <text evidence="1">The sequence shown here is derived from an EMBL/GenBank/DDBJ whole genome shotgun (WGS) entry which is preliminary data.</text>
</comment>
<accession>A0A6L5BA43</accession>
<protein>
    <submittedName>
        <fullName evidence="1">Uncharacterized protein</fullName>
    </submittedName>
</protein>
<organism evidence="1 2">
    <name type="scientific">Apium graveolens</name>
    <name type="common">Celery</name>
    <dbReference type="NCBI Taxonomy" id="4045"/>
    <lineage>
        <taxon>Eukaryota</taxon>
        <taxon>Viridiplantae</taxon>
        <taxon>Streptophyta</taxon>
        <taxon>Embryophyta</taxon>
        <taxon>Tracheophyta</taxon>
        <taxon>Spermatophyta</taxon>
        <taxon>Magnoliopsida</taxon>
        <taxon>eudicotyledons</taxon>
        <taxon>Gunneridae</taxon>
        <taxon>Pentapetalae</taxon>
        <taxon>asterids</taxon>
        <taxon>campanulids</taxon>
        <taxon>Apiales</taxon>
        <taxon>Apiaceae</taxon>
        <taxon>Apioideae</taxon>
        <taxon>apioid superclade</taxon>
        <taxon>Apieae</taxon>
        <taxon>Apium</taxon>
    </lineage>
</organism>
<dbReference type="Pfam" id="PF03087">
    <property type="entry name" value="BPS1"/>
    <property type="match status" value="1"/>
</dbReference>
<reference evidence="1" key="1">
    <citation type="submission" date="2020-01" db="EMBL/GenBank/DDBJ databases">
        <title>The Celery Genome Sequence Reveals Sequential Paleo-tetraploidization, Resistance Gene Elimination, Karyotype Evolution, and Functional Innovation in Apiales.</title>
        <authorList>
            <person name="Song X."/>
        </authorList>
    </citation>
    <scope>NUCLEOTIDE SEQUENCE</scope>
    <source>
        <tissue evidence="1">Leaf</tissue>
    </source>
</reference>
<dbReference type="GO" id="GO:0048367">
    <property type="term" value="P:shoot system development"/>
    <property type="evidence" value="ECO:0007669"/>
    <property type="project" value="InterPro"/>
</dbReference>
<name>A0A6L5BA43_APIGR</name>
<dbReference type="EMBL" id="WRXP01001393">
    <property type="protein sequence ID" value="KAF1002360.1"/>
    <property type="molecule type" value="Genomic_DNA"/>
</dbReference>
<sequence>MSHLDFEALKELHNKANNLLHSPVIKEALVQHQQENHVHEISEDSLCMLDACGTTKDVLLLVKDHLHKLQSTFHRISIGETSATENKLAGFYIHRKKLKKELLSCLRSLKGLKNKCTMNTDVYPVDPNLVVVVNVLREVRGTTISIVESLMSLMSMPSPACKTNRGSLRSKFMRVNSLSLWENCDRKTFQTGNRLLEAVESAVEDLQVELECIFRRLIQTRVSLLNIFTT</sequence>
<dbReference type="GO" id="GO:0048364">
    <property type="term" value="P:root development"/>
    <property type="evidence" value="ECO:0007669"/>
    <property type="project" value="InterPro"/>
</dbReference>
<dbReference type="Proteomes" id="UP000593563">
    <property type="component" value="Unassembled WGS sequence"/>
</dbReference>
<evidence type="ECO:0000313" key="1">
    <source>
        <dbReference type="EMBL" id="KAF1002360.1"/>
    </source>
</evidence>
<dbReference type="PANTHER" id="PTHR33070">
    <property type="entry name" value="OS06G0725500 PROTEIN"/>
    <property type="match status" value="1"/>
</dbReference>
<keyword evidence="2" id="KW-1185">Reference proteome</keyword>
<gene>
    <name evidence="1" type="ORF">AG4045_001597</name>
</gene>
<dbReference type="AlphaFoldDB" id="A0A6L5BA43"/>
<dbReference type="InterPro" id="IPR004320">
    <property type="entry name" value="BPS1_pln"/>
</dbReference>
<proteinExistence type="predicted"/>
<evidence type="ECO:0000313" key="2">
    <source>
        <dbReference type="Proteomes" id="UP000593563"/>
    </source>
</evidence>